<dbReference type="Gene3D" id="3.30.750.24">
    <property type="entry name" value="STAS domain"/>
    <property type="match status" value="1"/>
</dbReference>
<dbReference type="PROSITE" id="PS50801">
    <property type="entry name" value="STAS"/>
    <property type="match status" value="1"/>
</dbReference>
<keyword evidence="3" id="KW-1185">Reference proteome</keyword>
<dbReference type="Pfam" id="PF01740">
    <property type="entry name" value="STAS"/>
    <property type="match status" value="1"/>
</dbReference>
<dbReference type="AlphaFoldDB" id="A0AAX4HKH5"/>
<dbReference type="Proteomes" id="UP001324634">
    <property type="component" value="Chromosome"/>
</dbReference>
<dbReference type="RefSeq" id="WP_321391060.1">
    <property type="nucleotide sequence ID" value="NZ_CP139487.1"/>
</dbReference>
<protein>
    <submittedName>
        <fullName evidence="2">STAS domain-containing protein</fullName>
    </submittedName>
</protein>
<dbReference type="CDD" id="cd07043">
    <property type="entry name" value="STAS_anti-anti-sigma_factors"/>
    <property type="match status" value="1"/>
</dbReference>
<dbReference type="InterPro" id="IPR036513">
    <property type="entry name" value="STAS_dom_sf"/>
</dbReference>
<evidence type="ECO:0000259" key="1">
    <source>
        <dbReference type="PROSITE" id="PS50801"/>
    </source>
</evidence>
<evidence type="ECO:0000313" key="2">
    <source>
        <dbReference type="EMBL" id="WPU63748.1"/>
    </source>
</evidence>
<accession>A0AAX4HKH5</accession>
<feature type="domain" description="STAS" evidence="1">
    <location>
        <begin position="4"/>
        <end position="121"/>
    </location>
</feature>
<organism evidence="2 3">
    <name type="scientific">Peredibacter starrii</name>
    <dbReference type="NCBI Taxonomy" id="28202"/>
    <lineage>
        <taxon>Bacteria</taxon>
        <taxon>Pseudomonadati</taxon>
        <taxon>Bdellovibrionota</taxon>
        <taxon>Bacteriovoracia</taxon>
        <taxon>Bacteriovoracales</taxon>
        <taxon>Bacteriovoracaceae</taxon>
        <taxon>Peredibacter</taxon>
    </lineage>
</organism>
<sequence length="131" mass="14883">MSMKANVLRDASGNIIVHMQGDLNYDHSLPLRNELQTIANDNPNAKITIDLGAIDFVGSSGICHFVETVKFLKENRKANVNLSNVKPEFLKIFRLYSINEADYVAELMNFDNDDTENLNTRFGNRNQTFEN</sequence>
<dbReference type="KEGG" id="psti:SOO65_13720"/>
<dbReference type="SUPFAM" id="SSF52091">
    <property type="entry name" value="SpoIIaa-like"/>
    <property type="match status" value="1"/>
</dbReference>
<name>A0AAX4HKH5_9BACT</name>
<evidence type="ECO:0000313" key="3">
    <source>
        <dbReference type="Proteomes" id="UP001324634"/>
    </source>
</evidence>
<dbReference type="InterPro" id="IPR002645">
    <property type="entry name" value="STAS_dom"/>
</dbReference>
<dbReference type="EMBL" id="CP139487">
    <property type="protein sequence ID" value="WPU63748.1"/>
    <property type="molecule type" value="Genomic_DNA"/>
</dbReference>
<reference evidence="2 3" key="1">
    <citation type="submission" date="2023-11" db="EMBL/GenBank/DDBJ databases">
        <title>Peredibacter starrii A3.12.</title>
        <authorList>
            <person name="Mitchell R.J."/>
        </authorList>
    </citation>
    <scope>NUCLEOTIDE SEQUENCE [LARGE SCALE GENOMIC DNA]</scope>
    <source>
        <strain evidence="2 3">A3.12</strain>
    </source>
</reference>
<gene>
    <name evidence="2" type="ORF">SOO65_13720</name>
</gene>
<proteinExistence type="predicted"/>